<dbReference type="AlphaFoldDB" id="A0A0C2RZB6"/>
<organism evidence="2 3">
    <name type="scientific">Amanita muscaria (strain Koide BX008)</name>
    <dbReference type="NCBI Taxonomy" id="946122"/>
    <lineage>
        <taxon>Eukaryota</taxon>
        <taxon>Fungi</taxon>
        <taxon>Dikarya</taxon>
        <taxon>Basidiomycota</taxon>
        <taxon>Agaricomycotina</taxon>
        <taxon>Agaricomycetes</taxon>
        <taxon>Agaricomycetidae</taxon>
        <taxon>Agaricales</taxon>
        <taxon>Pluteineae</taxon>
        <taxon>Amanitaceae</taxon>
        <taxon>Amanita</taxon>
    </lineage>
</organism>
<protein>
    <submittedName>
        <fullName evidence="2">Uncharacterized protein</fullName>
    </submittedName>
</protein>
<keyword evidence="3" id="KW-1185">Reference proteome</keyword>
<name>A0A0C2RZB6_AMAMK</name>
<feature type="transmembrane region" description="Helical" evidence="1">
    <location>
        <begin position="45"/>
        <end position="62"/>
    </location>
</feature>
<dbReference type="Gene3D" id="3.30.420.40">
    <property type="match status" value="1"/>
</dbReference>
<dbReference type="HOGENOM" id="CLU_163072_0_0_1"/>
<dbReference type="Proteomes" id="UP000054549">
    <property type="component" value="Unassembled WGS sequence"/>
</dbReference>
<dbReference type="InParanoid" id="A0A0C2RZB6"/>
<evidence type="ECO:0000256" key="1">
    <source>
        <dbReference type="SAM" id="Phobius"/>
    </source>
</evidence>
<keyword evidence="1" id="KW-1133">Transmembrane helix</keyword>
<feature type="non-terminal residue" evidence="2">
    <location>
        <position position="125"/>
    </location>
</feature>
<evidence type="ECO:0000313" key="3">
    <source>
        <dbReference type="Proteomes" id="UP000054549"/>
    </source>
</evidence>
<proteinExistence type="predicted"/>
<dbReference type="OrthoDB" id="2963168at2759"/>
<keyword evidence="1" id="KW-0812">Transmembrane</keyword>
<dbReference type="EMBL" id="KN818480">
    <property type="protein sequence ID" value="KIL55715.1"/>
    <property type="molecule type" value="Genomic_DNA"/>
</dbReference>
<feature type="transmembrane region" description="Helical" evidence="1">
    <location>
        <begin position="15"/>
        <end position="33"/>
    </location>
</feature>
<reference evidence="2 3" key="1">
    <citation type="submission" date="2014-04" db="EMBL/GenBank/DDBJ databases">
        <title>Evolutionary Origins and Diversification of the Mycorrhizal Mutualists.</title>
        <authorList>
            <consortium name="DOE Joint Genome Institute"/>
            <consortium name="Mycorrhizal Genomics Consortium"/>
            <person name="Kohler A."/>
            <person name="Kuo A."/>
            <person name="Nagy L.G."/>
            <person name="Floudas D."/>
            <person name="Copeland A."/>
            <person name="Barry K.W."/>
            <person name="Cichocki N."/>
            <person name="Veneault-Fourrey C."/>
            <person name="LaButti K."/>
            <person name="Lindquist E.A."/>
            <person name="Lipzen A."/>
            <person name="Lundell T."/>
            <person name="Morin E."/>
            <person name="Murat C."/>
            <person name="Riley R."/>
            <person name="Ohm R."/>
            <person name="Sun H."/>
            <person name="Tunlid A."/>
            <person name="Henrissat B."/>
            <person name="Grigoriev I.V."/>
            <person name="Hibbett D.S."/>
            <person name="Martin F."/>
        </authorList>
    </citation>
    <scope>NUCLEOTIDE SEQUENCE [LARGE SCALE GENOMIC DNA]</scope>
    <source>
        <strain evidence="2 3">Koide BX008</strain>
    </source>
</reference>
<gene>
    <name evidence="2" type="ORF">M378DRAFT_90448</name>
</gene>
<sequence length="125" mass="13915">MITHQPYPYTGMEKALVIGIDVGTTLSGVSYALLEPGKVPRIQPVTRYILSMLIGVLIIINYSNYRFSGQREENGKSKVRSVVFYDQDGNVIAAGPQADPEVNPMLSEIEDVRQAEWSVSDIKLR</sequence>
<keyword evidence="1" id="KW-0472">Membrane</keyword>
<accession>A0A0C2RZB6</accession>
<evidence type="ECO:0000313" key="2">
    <source>
        <dbReference type="EMBL" id="KIL55715.1"/>
    </source>
</evidence>
<dbReference type="STRING" id="946122.A0A0C2RZB6"/>